<protein>
    <recommendedName>
        <fullName evidence="1">O-methyltransferase dimerisation domain-containing protein</fullName>
    </recommendedName>
</protein>
<sequence>MFSGIVSGEKMASEPFAEVALQLRGFQISQMLHIAAELRLADRVGDLSRTVAELAVESGANLDMLLRLCRAPAAFGIFSVDDESRVSQTPQSSCLRSDATPTLHYAARYWGLPSNWATWGNLHRTIMTGEPSFPDRWTDGEGHLNALVEPRLAIGSASLPFEVAQMLRCQQDAAAAGANDIP</sequence>
<dbReference type="InterPro" id="IPR012967">
    <property type="entry name" value="COMT_dimerisation"/>
</dbReference>
<reference evidence="3" key="1">
    <citation type="journal article" date="2020" name="Mol. Plant Microbe">
        <title>Rhizobial microsymbionts of the narrowly endemic Oxytropis species growing in Kamchatka are characterized by significant genetic diversity and possess a set of genes that are associated with T3SS and T6SS secretion systems and can affect the development of symbiosis.</title>
        <authorList>
            <person name="Safronova V."/>
            <person name="Guro P."/>
            <person name="Sazanova A."/>
            <person name="Kuznetsova I."/>
            <person name="Belimov A."/>
            <person name="Yakubov V."/>
            <person name="Chirak E."/>
            <person name="Afonin A."/>
            <person name="Gogolev Y."/>
            <person name="Andronov E."/>
            <person name="Tikhonovich I."/>
        </authorList>
    </citation>
    <scope>NUCLEOTIDE SEQUENCE [LARGE SCALE GENOMIC DNA]</scope>
    <source>
        <strain evidence="3">RCAM0610</strain>
        <plasmid evidence="3">p_2</plasmid>
    </source>
</reference>
<feature type="domain" description="O-methyltransferase dimerisation" evidence="1">
    <location>
        <begin position="23"/>
        <end position="95"/>
    </location>
</feature>
<dbReference type="InterPro" id="IPR036388">
    <property type="entry name" value="WH-like_DNA-bd_sf"/>
</dbReference>
<dbReference type="Proteomes" id="UP000515518">
    <property type="component" value="Plasmid p_2"/>
</dbReference>
<geneLocation type="plasmid" evidence="2 3">
    <name>p_2</name>
</geneLocation>
<accession>A0A7G6RMM2</accession>
<dbReference type="GO" id="GO:0046983">
    <property type="term" value="F:protein dimerization activity"/>
    <property type="evidence" value="ECO:0007669"/>
    <property type="project" value="InterPro"/>
</dbReference>
<gene>
    <name evidence="2" type="ORF">HB770_27145</name>
</gene>
<evidence type="ECO:0000313" key="2">
    <source>
        <dbReference type="EMBL" id="QND43504.1"/>
    </source>
</evidence>
<keyword evidence="2" id="KW-0614">Plasmid</keyword>
<evidence type="ECO:0000259" key="1">
    <source>
        <dbReference type="Pfam" id="PF08100"/>
    </source>
</evidence>
<dbReference type="Pfam" id="PF08100">
    <property type="entry name" value="Dimerisation"/>
    <property type="match status" value="1"/>
</dbReference>
<evidence type="ECO:0000313" key="3">
    <source>
        <dbReference type="Proteomes" id="UP000515518"/>
    </source>
</evidence>
<dbReference type="EMBL" id="CP050550">
    <property type="protein sequence ID" value="QND43504.1"/>
    <property type="molecule type" value="Genomic_DNA"/>
</dbReference>
<dbReference type="SUPFAM" id="SSF46785">
    <property type="entry name" value="Winged helix' DNA-binding domain"/>
    <property type="match status" value="1"/>
</dbReference>
<dbReference type="InterPro" id="IPR036390">
    <property type="entry name" value="WH_DNA-bd_sf"/>
</dbReference>
<name>A0A7G6RMM2_RHILV</name>
<organism evidence="2 3">
    <name type="scientific">Rhizobium leguminosarum bv. viciae</name>
    <dbReference type="NCBI Taxonomy" id="387"/>
    <lineage>
        <taxon>Bacteria</taxon>
        <taxon>Pseudomonadati</taxon>
        <taxon>Pseudomonadota</taxon>
        <taxon>Alphaproteobacteria</taxon>
        <taxon>Hyphomicrobiales</taxon>
        <taxon>Rhizobiaceae</taxon>
        <taxon>Rhizobium/Agrobacterium group</taxon>
        <taxon>Rhizobium</taxon>
    </lineage>
</organism>
<dbReference type="AlphaFoldDB" id="A0A7G6RMM2"/>
<dbReference type="Gene3D" id="1.10.10.10">
    <property type="entry name" value="Winged helix-like DNA-binding domain superfamily/Winged helix DNA-binding domain"/>
    <property type="match status" value="1"/>
</dbReference>
<proteinExistence type="predicted"/>